<protein>
    <recommendedName>
        <fullName evidence="1">Retrovirus-related Pol polyprotein from transposon TNT 1-94-like beta-barrel domain-containing protein</fullName>
    </recommendedName>
</protein>
<dbReference type="AlphaFoldDB" id="A0A4Q2DAB1"/>
<gene>
    <name evidence="2" type="ORF">EST38_g10157</name>
</gene>
<comment type="caution">
    <text evidence="2">The sequence shown here is derived from an EMBL/GenBank/DDBJ whole genome shotgun (WGS) entry which is preliminary data.</text>
</comment>
<dbReference type="Pfam" id="PF22936">
    <property type="entry name" value="Pol_BBD"/>
    <property type="match status" value="1"/>
</dbReference>
<evidence type="ECO:0000259" key="1">
    <source>
        <dbReference type="Pfam" id="PF22936"/>
    </source>
</evidence>
<feature type="domain" description="Retrovirus-related Pol polyprotein from transposon TNT 1-94-like beta-barrel" evidence="1">
    <location>
        <begin position="15"/>
        <end position="97"/>
    </location>
</feature>
<dbReference type="InterPro" id="IPR054722">
    <property type="entry name" value="PolX-like_BBD"/>
</dbReference>
<organism evidence="2 3">
    <name type="scientific">Candolleomyces aberdarensis</name>
    <dbReference type="NCBI Taxonomy" id="2316362"/>
    <lineage>
        <taxon>Eukaryota</taxon>
        <taxon>Fungi</taxon>
        <taxon>Dikarya</taxon>
        <taxon>Basidiomycota</taxon>
        <taxon>Agaricomycotina</taxon>
        <taxon>Agaricomycetes</taxon>
        <taxon>Agaricomycetidae</taxon>
        <taxon>Agaricales</taxon>
        <taxon>Agaricineae</taxon>
        <taxon>Psathyrellaceae</taxon>
        <taxon>Candolleomyces</taxon>
    </lineage>
</organism>
<dbReference type="OrthoDB" id="3340343at2759"/>
<reference evidence="2 3" key="1">
    <citation type="submission" date="2019-01" db="EMBL/GenBank/DDBJ databases">
        <title>Draft genome sequence of Psathyrella aberdarensis IHI B618.</title>
        <authorList>
            <person name="Buettner E."/>
            <person name="Kellner H."/>
        </authorList>
    </citation>
    <scope>NUCLEOTIDE SEQUENCE [LARGE SCALE GENOMIC DNA]</scope>
    <source>
        <strain evidence="2 3">IHI B618</strain>
    </source>
</reference>
<keyword evidence="3" id="KW-1185">Reference proteome</keyword>
<name>A0A4Q2DAB1_9AGAR</name>
<dbReference type="Proteomes" id="UP000290288">
    <property type="component" value="Unassembled WGS sequence"/>
</dbReference>
<evidence type="ECO:0000313" key="3">
    <source>
        <dbReference type="Proteomes" id="UP000290288"/>
    </source>
</evidence>
<dbReference type="EMBL" id="SDEE01000522">
    <property type="protein sequence ID" value="RXW15701.1"/>
    <property type="molecule type" value="Genomic_DNA"/>
</dbReference>
<accession>A0A4Q2DAB1</accession>
<evidence type="ECO:0000313" key="2">
    <source>
        <dbReference type="EMBL" id="RXW15701.1"/>
    </source>
</evidence>
<dbReference type="STRING" id="2316362.A0A4Q2DAB1"/>
<sequence>MARFNDSPDSSKLVWHLDSGTTFHICTHRNAFTDYSPLTNATVQGVGLNAAIVEGTGSISLNFKVGDKTITHALKEVLYVPGAPNCLLLLSCFDEGGGKVAFGDGKCVLRDKDGRIGGTGRKTDRLYQLDSRAVLKKERAHLAAPSAKTWN</sequence>
<proteinExistence type="predicted"/>